<organism evidence="10 11">
    <name type="scientific">SAR86 cluster bacterium SAR86A</name>
    <dbReference type="NCBI Taxonomy" id="1123866"/>
    <lineage>
        <taxon>Bacteria</taxon>
        <taxon>Pseudomonadati</taxon>
        <taxon>Pseudomonadota</taxon>
        <taxon>Gammaproteobacteria</taxon>
        <taxon>SAR86 cluster</taxon>
    </lineage>
</organism>
<dbReference type="InterPro" id="IPR022417">
    <property type="entry name" value="Porphobilin_deaminase_N"/>
</dbReference>
<comment type="pathway">
    <text evidence="3">Porphyrin-containing compound metabolism; protoporphyrin-IX biosynthesis; coproporphyrinogen-III from 5-aminolevulinate: step 2/4.</text>
</comment>
<comment type="function">
    <text evidence="2">Tetrapolymerization of the monopyrrole PBG into the hydroxymethylbilane pre-uroporphyrinogen in several discrete steps.</text>
</comment>
<evidence type="ECO:0000313" key="11">
    <source>
        <dbReference type="Proteomes" id="UP000010305"/>
    </source>
</evidence>
<keyword evidence="6" id="KW-0627">Porphyrin biosynthesis</keyword>
<dbReference type="EMBL" id="JH611157">
    <property type="protein sequence ID" value="EJP71504.1"/>
    <property type="molecule type" value="Genomic_DNA"/>
</dbReference>
<comment type="catalytic activity">
    <reaction evidence="7">
        <text>4 porphobilinogen + H2O = hydroxymethylbilane + 4 NH4(+)</text>
        <dbReference type="Rhea" id="RHEA:13185"/>
        <dbReference type="ChEBI" id="CHEBI:15377"/>
        <dbReference type="ChEBI" id="CHEBI:28938"/>
        <dbReference type="ChEBI" id="CHEBI:57845"/>
        <dbReference type="ChEBI" id="CHEBI:58126"/>
        <dbReference type="EC" id="2.5.1.61"/>
    </reaction>
</comment>
<protein>
    <recommendedName>
        <fullName evidence="8">Hydroxymethylbilane synthase</fullName>
        <ecNumber evidence="8">2.5.1.61</ecNumber>
    </recommendedName>
</protein>
<evidence type="ECO:0000256" key="2">
    <source>
        <dbReference type="ARBA" id="ARBA00002869"/>
    </source>
</evidence>
<dbReference type="UniPathway" id="UPA00251">
    <property type="reaction ID" value="UER00319"/>
</dbReference>
<dbReference type="SUPFAM" id="SSF53850">
    <property type="entry name" value="Periplasmic binding protein-like II"/>
    <property type="match status" value="1"/>
</dbReference>
<dbReference type="EC" id="2.5.1.61" evidence="8"/>
<reference evidence="10 11" key="1">
    <citation type="journal article" date="2012" name="ISME J.">
        <title>Genomic insights to SAR86, an abundant and uncultivated marine bacterial lineage.</title>
        <authorList>
            <person name="Dupont C.L."/>
            <person name="Rusch D.B."/>
            <person name="Yooseph S."/>
            <person name="Lombardo M.J."/>
            <person name="Richter R.A."/>
            <person name="Valas R."/>
            <person name="Novotny M."/>
            <person name="Yee-Greenbaum J."/>
            <person name="Selengut J.D."/>
            <person name="Haft D.H."/>
            <person name="Halpern A.L."/>
            <person name="Lasken R.S."/>
            <person name="Nealson K."/>
            <person name="Friedman R."/>
            <person name="Venter J.C."/>
        </authorList>
    </citation>
    <scope>NUCLEOTIDE SEQUENCE [LARGE SCALE GENOMIC DNA]</scope>
</reference>
<dbReference type="Gene3D" id="3.40.190.10">
    <property type="entry name" value="Periplasmic binding protein-like II"/>
    <property type="match status" value="2"/>
</dbReference>
<accession>J4KRT3</accession>
<comment type="similarity">
    <text evidence="4">Belongs to the HMBS family.</text>
</comment>
<evidence type="ECO:0000256" key="3">
    <source>
        <dbReference type="ARBA" id="ARBA00004735"/>
    </source>
</evidence>
<dbReference type="Proteomes" id="UP000010305">
    <property type="component" value="Unassembled WGS sequence"/>
</dbReference>
<dbReference type="GO" id="GO:0004418">
    <property type="term" value="F:hydroxymethylbilane synthase activity"/>
    <property type="evidence" value="ECO:0007669"/>
    <property type="project" value="UniProtKB-UniRule"/>
</dbReference>
<dbReference type="AlphaFoldDB" id="J4KRT3"/>
<dbReference type="PIRSF" id="PIRSF001438">
    <property type="entry name" value="4pyrrol_synth_OHMeBilane_synth"/>
    <property type="match status" value="1"/>
</dbReference>
<dbReference type="Pfam" id="PF01379">
    <property type="entry name" value="Porphobil_deam"/>
    <property type="match status" value="1"/>
</dbReference>
<dbReference type="PRINTS" id="PR00151">
    <property type="entry name" value="PORPHBDMNASE"/>
</dbReference>
<evidence type="ECO:0000256" key="7">
    <source>
        <dbReference type="ARBA" id="ARBA00048169"/>
    </source>
</evidence>
<evidence type="ECO:0000313" key="10">
    <source>
        <dbReference type="EMBL" id="EJP71504.1"/>
    </source>
</evidence>
<dbReference type="GO" id="GO:0005737">
    <property type="term" value="C:cytoplasm"/>
    <property type="evidence" value="ECO:0007669"/>
    <property type="project" value="UniProtKB-UniRule"/>
</dbReference>
<keyword evidence="5 10" id="KW-0808">Transferase</keyword>
<dbReference type="InterPro" id="IPR000860">
    <property type="entry name" value="HemC"/>
</dbReference>
<dbReference type="HOGENOM" id="CLU_019704_1_0_6"/>
<proteinExistence type="inferred from homology"/>
<dbReference type="NCBIfam" id="TIGR00212">
    <property type="entry name" value="hemC"/>
    <property type="match status" value="1"/>
</dbReference>
<gene>
    <name evidence="10" type="primary">hemC</name>
    <name evidence="10" type="ORF">NT01SARS_1314</name>
</gene>
<evidence type="ECO:0000256" key="6">
    <source>
        <dbReference type="ARBA" id="ARBA00023244"/>
    </source>
</evidence>
<evidence type="ECO:0000256" key="5">
    <source>
        <dbReference type="ARBA" id="ARBA00022679"/>
    </source>
</evidence>
<evidence type="ECO:0000256" key="8">
    <source>
        <dbReference type="NCBIfam" id="TIGR00212"/>
    </source>
</evidence>
<dbReference type="PANTHER" id="PTHR11557">
    <property type="entry name" value="PORPHOBILINOGEN DEAMINASE"/>
    <property type="match status" value="1"/>
</dbReference>
<dbReference type="PANTHER" id="PTHR11557:SF0">
    <property type="entry name" value="PORPHOBILINOGEN DEAMINASE"/>
    <property type="match status" value="1"/>
</dbReference>
<evidence type="ECO:0000256" key="4">
    <source>
        <dbReference type="ARBA" id="ARBA00005638"/>
    </source>
</evidence>
<feature type="domain" description="Porphobilinogen deaminase N-terminal" evidence="9">
    <location>
        <begin position="3"/>
        <end position="201"/>
    </location>
</feature>
<evidence type="ECO:0000256" key="1">
    <source>
        <dbReference type="ARBA" id="ARBA00001916"/>
    </source>
</evidence>
<name>J4KRT3_9GAMM</name>
<evidence type="ECO:0000259" key="9">
    <source>
        <dbReference type="Pfam" id="PF01379"/>
    </source>
</evidence>
<dbReference type="GO" id="GO:0006782">
    <property type="term" value="P:protoporphyrinogen IX biosynthetic process"/>
    <property type="evidence" value="ECO:0007669"/>
    <property type="project" value="UniProtKB-UniPathway"/>
</dbReference>
<dbReference type="STRING" id="1123866.NT01SARS_1314"/>
<dbReference type="InterPro" id="IPR022419">
    <property type="entry name" value="Porphobilin_deaminase_cofac_BS"/>
</dbReference>
<comment type="cofactor">
    <cofactor evidence="1">
        <name>dipyrromethane</name>
        <dbReference type="ChEBI" id="CHEBI:60342"/>
    </cofactor>
</comment>
<dbReference type="PROSITE" id="PS00533">
    <property type="entry name" value="PORPHOBILINOGEN_DEAM"/>
    <property type="match status" value="1"/>
</dbReference>
<sequence length="288" mass="32772">MTIRIASRSSKLALKQVEIFSKAFLLEDYKLVEVLTSGDKMSAKGEVMFDKANFVNEIEQMIQKNSVDIAIHSAKDMPAQETEGLKHFYFIETQKRKINDLIIFRNDTDTVFEKNMKLGTSSLRRIMQAKFHMNAKNIQLLNGNIDTRIKKLNDGMYDCIILAEAGLSRLSSLLEKQNYKQLEHITCSGQGVLAVQWKEGSKVGDFIKSSLLFDQMKELNEQIKMERNLLKKLNADCNSAISIFASNGFLQGEIFGRDKFITFSGNNVDQLYKDITANNGLNLLNEHH</sequence>